<evidence type="ECO:0000256" key="6">
    <source>
        <dbReference type="SAM" id="MobiDB-lite"/>
    </source>
</evidence>
<feature type="compositionally biased region" description="Low complexity" evidence="6">
    <location>
        <begin position="285"/>
        <end position="308"/>
    </location>
</feature>
<comment type="subcellular location">
    <subcellularLocation>
        <location evidence="1">Membrane</location>
    </subcellularLocation>
</comment>
<comment type="similarity">
    <text evidence="4">Belongs to the methyl-accepting chemotaxis (MCP) protein family.</text>
</comment>
<dbReference type="eggNOG" id="COG0840">
    <property type="taxonomic scope" value="Bacteria"/>
</dbReference>
<keyword evidence="3 5" id="KW-0807">Transducer</keyword>
<evidence type="ECO:0000313" key="10">
    <source>
        <dbReference type="EMBL" id="ABC30444.1"/>
    </source>
</evidence>
<evidence type="ECO:0000256" key="3">
    <source>
        <dbReference type="ARBA" id="ARBA00023224"/>
    </source>
</evidence>
<dbReference type="SMART" id="SM00304">
    <property type="entry name" value="HAMP"/>
    <property type="match status" value="1"/>
</dbReference>
<evidence type="ECO:0000259" key="8">
    <source>
        <dbReference type="PROSITE" id="PS50111"/>
    </source>
</evidence>
<keyword evidence="7" id="KW-0472">Membrane</keyword>
<dbReference type="GO" id="GO:0004888">
    <property type="term" value="F:transmembrane signaling receptor activity"/>
    <property type="evidence" value="ECO:0007669"/>
    <property type="project" value="TreeGrafter"/>
</dbReference>
<dbReference type="CDD" id="cd06225">
    <property type="entry name" value="HAMP"/>
    <property type="match status" value="1"/>
</dbReference>
<feature type="region of interest" description="Disordered" evidence="6">
    <location>
        <begin position="281"/>
        <end position="308"/>
    </location>
</feature>
<evidence type="ECO:0000313" key="11">
    <source>
        <dbReference type="Proteomes" id="UP000000238"/>
    </source>
</evidence>
<feature type="transmembrane region" description="Helical" evidence="7">
    <location>
        <begin position="13"/>
        <end position="32"/>
    </location>
</feature>
<accession>Q2SFY0</accession>
<dbReference type="GO" id="GO:0006935">
    <property type="term" value="P:chemotaxis"/>
    <property type="evidence" value="ECO:0007669"/>
    <property type="project" value="UniProtKB-KW"/>
</dbReference>
<keyword evidence="7" id="KW-1133">Transmembrane helix</keyword>
<proteinExistence type="inferred from homology"/>
<evidence type="ECO:0000256" key="1">
    <source>
        <dbReference type="ARBA" id="ARBA00004370"/>
    </source>
</evidence>
<dbReference type="SUPFAM" id="SSF58104">
    <property type="entry name" value="Methyl-accepting chemotaxis protein (MCP) signaling domain"/>
    <property type="match status" value="1"/>
</dbReference>
<dbReference type="STRING" id="349521.HCH_03707"/>
<keyword evidence="2" id="KW-0145">Chemotaxis</keyword>
<evidence type="ECO:0000256" key="2">
    <source>
        <dbReference type="ARBA" id="ARBA00022500"/>
    </source>
</evidence>
<dbReference type="Pfam" id="PF12729">
    <property type="entry name" value="4HB_MCP_1"/>
    <property type="match status" value="1"/>
</dbReference>
<dbReference type="HOGENOM" id="CLU_000445_107_16_6"/>
<keyword evidence="11" id="KW-1185">Reference proteome</keyword>
<evidence type="ECO:0000259" key="9">
    <source>
        <dbReference type="PROSITE" id="PS50885"/>
    </source>
</evidence>
<dbReference type="Pfam" id="PF00015">
    <property type="entry name" value="MCPsignal"/>
    <property type="match status" value="1"/>
</dbReference>
<feature type="transmembrane region" description="Helical" evidence="7">
    <location>
        <begin position="195"/>
        <end position="214"/>
    </location>
</feature>
<dbReference type="EMBL" id="CP000155">
    <property type="protein sequence ID" value="ABC30444.1"/>
    <property type="molecule type" value="Genomic_DNA"/>
</dbReference>
<dbReference type="FunFam" id="1.10.287.950:FF:000001">
    <property type="entry name" value="Methyl-accepting chemotaxis sensory transducer"/>
    <property type="match status" value="1"/>
</dbReference>
<dbReference type="PROSITE" id="PS50111">
    <property type="entry name" value="CHEMOTAXIS_TRANSDUC_2"/>
    <property type="match status" value="1"/>
</dbReference>
<protein>
    <submittedName>
        <fullName evidence="10">Methyl-accepting chemotaxis protein</fullName>
    </submittedName>
</protein>
<dbReference type="Gene3D" id="1.10.287.950">
    <property type="entry name" value="Methyl-accepting chemotaxis protein"/>
    <property type="match status" value="1"/>
</dbReference>
<dbReference type="Pfam" id="PF00672">
    <property type="entry name" value="HAMP"/>
    <property type="match status" value="1"/>
</dbReference>
<dbReference type="GO" id="GO:0005886">
    <property type="term" value="C:plasma membrane"/>
    <property type="evidence" value="ECO:0007669"/>
    <property type="project" value="TreeGrafter"/>
</dbReference>
<reference evidence="10 11" key="1">
    <citation type="journal article" date="2005" name="Nucleic Acids Res.">
        <title>Genomic blueprint of Hahella chejuensis, a marine microbe producing an algicidal agent.</title>
        <authorList>
            <person name="Jeong H."/>
            <person name="Yim J.H."/>
            <person name="Lee C."/>
            <person name="Choi S.-H."/>
            <person name="Park Y.K."/>
            <person name="Yoon S.H."/>
            <person name="Hur C.-G."/>
            <person name="Kang H.-Y."/>
            <person name="Kim D."/>
            <person name="Lee H.H."/>
            <person name="Park K.H."/>
            <person name="Park S.-H."/>
            <person name="Park H.-S."/>
            <person name="Lee H.K."/>
            <person name="Oh T.K."/>
            <person name="Kim J.F."/>
        </authorList>
    </citation>
    <scope>NUCLEOTIDE SEQUENCE [LARGE SCALE GENOMIC DNA]</scope>
    <source>
        <strain evidence="10 11">KCTC 2396</strain>
    </source>
</reference>
<sequence>MGWFNNLKVSVKLIGSFLLMLVLIAVVGYLGISNMGKINESDTKMYQRDTLGISHVKEANIQLLNQSRALRNLMLASTMEEREAFMRSVQEFDSAMQTELSISKSIAETEESKRLYKDLDRAYQEFVPLRDRLLNIVRQESLMSNRESVDFAMTTLRPKADALDNLMTELVKVIEKNAESTSKSNDELYATSKTLMLSVIGVAAVLGLLLGFIISRAISRPLGHAADVAYRLSEGDLNVSVNVNSRDETGQVLAAMLQMVEKFTDIISDVRSSADNLSSASEEVSSTAQSLSQAASEQAASVEETTASMEEMNASISQNTENAQVTEDIATKSSQEAQEGGQAVQATVTAMRDIAGKIKIIDDIAYQTNLLALNAAIEAARAGEHGKGFAVVAAEVRKLAERSQTAAQEISNLADNSVDRAERAGSLLDELVPSIVKTASLVQEIAAASSEQASGVAQVNTAMTQVSQVTQSNASSSEELAATAEELSSQAQQLQHIMAFFKLGDSISSAARAPAQREAVTPKSAKVKPLRVVSKPAAEAAEPDEAHFIRF</sequence>
<dbReference type="InterPro" id="IPR024478">
    <property type="entry name" value="HlyB_4HB_MCP"/>
</dbReference>
<dbReference type="SMART" id="SM00283">
    <property type="entry name" value="MA"/>
    <property type="match status" value="1"/>
</dbReference>
<dbReference type="GO" id="GO:0007165">
    <property type="term" value="P:signal transduction"/>
    <property type="evidence" value="ECO:0007669"/>
    <property type="project" value="UniProtKB-KW"/>
</dbReference>
<evidence type="ECO:0000256" key="5">
    <source>
        <dbReference type="PROSITE-ProRule" id="PRU00284"/>
    </source>
</evidence>
<dbReference type="PANTHER" id="PTHR43531">
    <property type="entry name" value="PROTEIN ICFG"/>
    <property type="match status" value="1"/>
</dbReference>
<dbReference type="Proteomes" id="UP000000238">
    <property type="component" value="Chromosome"/>
</dbReference>
<dbReference type="InterPro" id="IPR004089">
    <property type="entry name" value="MCPsignal_dom"/>
</dbReference>
<dbReference type="AlphaFoldDB" id="Q2SFY0"/>
<dbReference type="KEGG" id="hch:HCH_03707"/>
<keyword evidence="7" id="KW-0812">Transmembrane</keyword>
<feature type="domain" description="Methyl-accepting transducer" evidence="8">
    <location>
        <begin position="273"/>
        <end position="488"/>
    </location>
</feature>
<dbReference type="InterPro" id="IPR051310">
    <property type="entry name" value="MCP_chemotaxis"/>
</dbReference>
<evidence type="ECO:0000256" key="7">
    <source>
        <dbReference type="SAM" id="Phobius"/>
    </source>
</evidence>
<dbReference type="PANTHER" id="PTHR43531:SF11">
    <property type="entry name" value="METHYL-ACCEPTING CHEMOTAXIS PROTEIN 3"/>
    <property type="match status" value="1"/>
</dbReference>
<gene>
    <name evidence="10" type="ordered locus">HCH_03707</name>
</gene>
<dbReference type="OrthoDB" id="2489132at2"/>
<evidence type="ECO:0000256" key="4">
    <source>
        <dbReference type="ARBA" id="ARBA00029447"/>
    </source>
</evidence>
<dbReference type="InterPro" id="IPR003660">
    <property type="entry name" value="HAMP_dom"/>
</dbReference>
<organism evidence="10 11">
    <name type="scientific">Hahella chejuensis (strain KCTC 2396)</name>
    <dbReference type="NCBI Taxonomy" id="349521"/>
    <lineage>
        <taxon>Bacteria</taxon>
        <taxon>Pseudomonadati</taxon>
        <taxon>Pseudomonadota</taxon>
        <taxon>Gammaproteobacteria</taxon>
        <taxon>Oceanospirillales</taxon>
        <taxon>Hahellaceae</taxon>
        <taxon>Hahella</taxon>
    </lineage>
</organism>
<dbReference type="RefSeq" id="WP_011397512.1">
    <property type="nucleotide sequence ID" value="NC_007645.1"/>
</dbReference>
<name>Q2SFY0_HAHCH</name>
<dbReference type="PROSITE" id="PS50885">
    <property type="entry name" value="HAMP"/>
    <property type="match status" value="1"/>
</dbReference>
<feature type="domain" description="HAMP" evidence="9">
    <location>
        <begin position="216"/>
        <end position="268"/>
    </location>
</feature>